<dbReference type="EMBL" id="LN483074">
    <property type="protein sequence ID" value="CEA01337.1"/>
    <property type="molecule type" value="Genomic_DNA"/>
</dbReference>
<gene>
    <name evidence="3" type="ORF">BN1050_00872</name>
</gene>
<accession>A0A078M7J0</accession>
<keyword evidence="1" id="KW-0472">Membrane</keyword>
<evidence type="ECO:0000313" key="3">
    <source>
        <dbReference type="EMBL" id="CEA01337.1"/>
    </source>
</evidence>
<feature type="transmembrane region" description="Helical" evidence="1">
    <location>
        <begin position="272"/>
        <end position="297"/>
    </location>
</feature>
<evidence type="ECO:0000256" key="1">
    <source>
        <dbReference type="SAM" id="Phobius"/>
    </source>
</evidence>
<organism evidence="3">
    <name type="scientific">Metalysinibacillus saudimassiliensis</name>
    <dbReference type="NCBI Taxonomy" id="1461583"/>
    <lineage>
        <taxon>Bacteria</taxon>
        <taxon>Bacillati</taxon>
        <taxon>Bacillota</taxon>
        <taxon>Bacilli</taxon>
        <taxon>Bacillales</taxon>
        <taxon>Caryophanaceae</taxon>
        <taxon>Metalysinibacillus</taxon>
    </lineage>
</organism>
<feature type="transmembrane region" description="Helical" evidence="1">
    <location>
        <begin position="112"/>
        <end position="127"/>
    </location>
</feature>
<keyword evidence="1" id="KW-1133">Transmembrane helix</keyword>
<dbReference type="InterPro" id="IPR007349">
    <property type="entry name" value="DUF418"/>
</dbReference>
<feature type="transmembrane region" description="Helical" evidence="1">
    <location>
        <begin position="207"/>
        <end position="233"/>
    </location>
</feature>
<proteinExistence type="predicted"/>
<feature type="transmembrane region" description="Helical" evidence="1">
    <location>
        <begin position="89"/>
        <end position="106"/>
    </location>
</feature>
<feature type="transmembrane region" description="Helical" evidence="1">
    <location>
        <begin position="245"/>
        <end position="266"/>
    </location>
</feature>
<dbReference type="Pfam" id="PF04235">
    <property type="entry name" value="DUF418"/>
    <property type="match status" value="1"/>
</dbReference>
<keyword evidence="1" id="KW-0812">Transmembrane</keyword>
<dbReference type="PANTHER" id="PTHR30590">
    <property type="entry name" value="INNER MEMBRANE PROTEIN"/>
    <property type="match status" value="1"/>
</dbReference>
<sequence>MNNSRVTFIDGLRGLSLLGILLANMLIFQFGMFNKDTLTLNRFDTGMLHVVQVVIEHSFLPIFTVLFGFSLIKMIDAVRRRKTKSRWTILRRAIGLIVLGLLHSRFIWDGDILFSYGIMTLLLIPFINRKAKTLFIWAGIFTALMLILGIGSSMTPVQEADMTEVPAMVDYMKQENEVLQNGSYAVIYDFRNNVDIPMFGDDENAGVFMLIAMMIAPIMYAPLFLIGMALAKINAFTHMHQEQKWYSTLSFLVPVGLALKASSIYLGEANSFSMILGLFGANLLAIGYIALFAMLYYSSAIQKIAPYIESVGKLSLTNYIMQSVICTTIFYGYGLGLFNKLAVWQGVLLGLMIYILQAIVSRWYLQFAKRGPLEYVLRLWTNFSFKR</sequence>
<feature type="transmembrane region" description="Helical" evidence="1">
    <location>
        <begin position="134"/>
        <end position="154"/>
    </location>
</feature>
<feature type="transmembrane region" description="Helical" evidence="1">
    <location>
        <begin position="50"/>
        <end position="69"/>
    </location>
</feature>
<dbReference type="InterPro" id="IPR052529">
    <property type="entry name" value="Bact_Transport_Assoc"/>
</dbReference>
<dbReference type="HOGENOM" id="CLU_039610_0_0_9"/>
<reference evidence="3" key="1">
    <citation type="submission" date="2014-07" db="EMBL/GenBank/DDBJ databases">
        <authorList>
            <person name="Urmite Genomes Urmite Genomes"/>
        </authorList>
    </citation>
    <scope>NUCLEOTIDE SEQUENCE</scope>
    <source>
        <strain evidence="3">13S34_air</strain>
    </source>
</reference>
<dbReference type="PATRIC" id="fig|1461583.4.peg.832"/>
<feature type="transmembrane region" description="Helical" evidence="1">
    <location>
        <begin position="342"/>
        <end position="365"/>
    </location>
</feature>
<dbReference type="PANTHER" id="PTHR30590:SF2">
    <property type="entry name" value="INNER MEMBRANE PROTEIN"/>
    <property type="match status" value="1"/>
</dbReference>
<feature type="domain" description="DUF418" evidence="2">
    <location>
        <begin position="230"/>
        <end position="382"/>
    </location>
</feature>
<feature type="transmembrane region" description="Helical" evidence="1">
    <location>
        <begin position="12"/>
        <end position="30"/>
    </location>
</feature>
<evidence type="ECO:0000259" key="2">
    <source>
        <dbReference type="Pfam" id="PF04235"/>
    </source>
</evidence>
<name>A0A078M7J0_9BACL</name>
<feature type="transmembrane region" description="Helical" evidence="1">
    <location>
        <begin position="318"/>
        <end position="336"/>
    </location>
</feature>
<dbReference type="AlphaFoldDB" id="A0A078M7J0"/>
<protein>
    <recommendedName>
        <fullName evidence="2">DUF418 domain-containing protein</fullName>
    </recommendedName>
</protein>